<keyword evidence="2" id="KW-1185">Reference proteome</keyword>
<dbReference type="EMBL" id="KB445589">
    <property type="protein sequence ID" value="EMD85397.1"/>
    <property type="molecule type" value="Genomic_DNA"/>
</dbReference>
<reference evidence="1 2" key="1">
    <citation type="journal article" date="2012" name="PLoS Pathog.">
        <title>Diverse lifestyles and strategies of plant pathogenesis encoded in the genomes of eighteen Dothideomycetes fungi.</title>
        <authorList>
            <person name="Ohm R.A."/>
            <person name="Feau N."/>
            <person name="Henrissat B."/>
            <person name="Schoch C.L."/>
            <person name="Horwitz B.A."/>
            <person name="Barry K.W."/>
            <person name="Condon B.J."/>
            <person name="Copeland A.C."/>
            <person name="Dhillon B."/>
            <person name="Glaser F."/>
            <person name="Hesse C.N."/>
            <person name="Kosti I."/>
            <person name="LaButti K."/>
            <person name="Lindquist E.A."/>
            <person name="Lucas S."/>
            <person name="Salamov A.A."/>
            <person name="Bradshaw R.E."/>
            <person name="Ciuffetti L."/>
            <person name="Hamelin R.C."/>
            <person name="Kema G.H.J."/>
            <person name="Lawrence C."/>
            <person name="Scott J.A."/>
            <person name="Spatafora J.W."/>
            <person name="Turgeon B.G."/>
            <person name="de Wit P.J.G.M."/>
            <person name="Zhong S."/>
            <person name="Goodwin S.B."/>
            <person name="Grigoriev I.V."/>
        </authorList>
    </citation>
    <scope>NUCLEOTIDE SEQUENCE [LARGE SCALE GENOMIC DNA]</scope>
    <source>
        <strain evidence="2">C5 / ATCC 48332 / race O</strain>
    </source>
</reference>
<dbReference type="Proteomes" id="UP000016936">
    <property type="component" value="Unassembled WGS sequence"/>
</dbReference>
<protein>
    <submittedName>
        <fullName evidence="1">Uncharacterized protein</fullName>
    </submittedName>
</protein>
<dbReference type="HOGENOM" id="CLU_2003700_0_0_1"/>
<evidence type="ECO:0000313" key="1">
    <source>
        <dbReference type="EMBL" id="EMD85397.1"/>
    </source>
</evidence>
<proteinExistence type="predicted"/>
<reference evidence="2" key="2">
    <citation type="journal article" date="2013" name="PLoS Genet.">
        <title>Comparative genome structure, secondary metabolite, and effector coding capacity across Cochliobolus pathogens.</title>
        <authorList>
            <person name="Condon B.J."/>
            <person name="Leng Y."/>
            <person name="Wu D."/>
            <person name="Bushley K.E."/>
            <person name="Ohm R.A."/>
            <person name="Otillar R."/>
            <person name="Martin J."/>
            <person name="Schackwitz W."/>
            <person name="Grimwood J."/>
            <person name="MohdZainudin N."/>
            <person name="Xue C."/>
            <person name="Wang R."/>
            <person name="Manning V.A."/>
            <person name="Dhillon B."/>
            <person name="Tu Z.J."/>
            <person name="Steffenson B.J."/>
            <person name="Salamov A."/>
            <person name="Sun H."/>
            <person name="Lowry S."/>
            <person name="LaButti K."/>
            <person name="Han J."/>
            <person name="Copeland A."/>
            <person name="Lindquist E."/>
            <person name="Barry K."/>
            <person name="Schmutz J."/>
            <person name="Baker S.E."/>
            <person name="Ciuffetti L.M."/>
            <person name="Grigoriev I.V."/>
            <person name="Zhong S."/>
            <person name="Turgeon B.G."/>
        </authorList>
    </citation>
    <scope>NUCLEOTIDE SEQUENCE [LARGE SCALE GENOMIC DNA]</scope>
    <source>
        <strain evidence="2">C5 / ATCC 48332 / race O</strain>
    </source>
</reference>
<gene>
    <name evidence="1" type="ORF">COCHEDRAFT_1219312</name>
</gene>
<organism evidence="1 2">
    <name type="scientific">Cochliobolus heterostrophus (strain C5 / ATCC 48332 / race O)</name>
    <name type="common">Southern corn leaf blight fungus</name>
    <name type="synonym">Bipolaris maydis</name>
    <dbReference type="NCBI Taxonomy" id="701091"/>
    <lineage>
        <taxon>Eukaryota</taxon>
        <taxon>Fungi</taxon>
        <taxon>Dikarya</taxon>
        <taxon>Ascomycota</taxon>
        <taxon>Pezizomycotina</taxon>
        <taxon>Dothideomycetes</taxon>
        <taxon>Pleosporomycetidae</taxon>
        <taxon>Pleosporales</taxon>
        <taxon>Pleosporineae</taxon>
        <taxon>Pleosporaceae</taxon>
        <taxon>Bipolaris</taxon>
    </lineage>
</organism>
<dbReference type="AlphaFoldDB" id="M2UBW4"/>
<evidence type="ECO:0000313" key="2">
    <source>
        <dbReference type="Proteomes" id="UP000016936"/>
    </source>
</evidence>
<name>M2UBW4_COCH5</name>
<sequence length="124" mass="13823">MNPVNDDGTLKGVPFLTDYYSSVHQTQALDVASELGMRYDSDKGRIHASCSSTVPVHQPSRPTFEDTFLGYLSAERSSVNWTFSGADLLRKIDKALEEYGFLFALANKRYDEASDAHSYGEAQF</sequence>
<accession>M2UBW4</accession>